<name>A0A3N0EJ81_SINP1</name>
<dbReference type="EMBL" id="RJTM01000070">
    <property type="protein sequence ID" value="RNL87777.1"/>
    <property type="molecule type" value="Genomic_DNA"/>
</dbReference>
<evidence type="ECO:0000313" key="2">
    <source>
        <dbReference type="Proteomes" id="UP000267469"/>
    </source>
</evidence>
<gene>
    <name evidence="1" type="ORF">ED312_09890</name>
</gene>
<dbReference type="Proteomes" id="UP000267469">
    <property type="component" value="Unassembled WGS sequence"/>
</dbReference>
<organism evidence="1 2">
    <name type="scientific">Sinomicrobium pectinilyticum</name>
    <dbReference type="NCBI Taxonomy" id="1084421"/>
    <lineage>
        <taxon>Bacteria</taxon>
        <taxon>Pseudomonadati</taxon>
        <taxon>Bacteroidota</taxon>
        <taxon>Flavobacteriia</taxon>
        <taxon>Flavobacteriales</taxon>
        <taxon>Flavobacteriaceae</taxon>
        <taxon>Sinomicrobium</taxon>
    </lineage>
</organism>
<comment type="caution">
    <text evidence="1">The sequence shown here is derived from an EMBL/GenBank/DDBJ whole genome shotgun (WGS) entry which is preliminary data.</text>
</comment>
<protein>
    <submittedName>
        <fullName evidence="1">Uncharacterized protein</fullName>
    </submittedName>
</protein>
<keyword evidence="2" id="KW-1185">Reference proteome</keyword>
<proteinExistence type="predicted"/>
<dbReference type="AlphaFoldDB" id="A0A3N0EJ81"/>
<evidence type="ECO:0000313" key="1">
    <source>
        <dbReference type="EMBL" id="RNL87777.1"/>
    </source>
</evidence>
<accession>A0A3N0EJ81</accession>
<sequence>MGNNCFLIRKRHVRNAVYTHRSLELRTDYKLEKRTNFSLFTRENFEGDNTFEEIQGKTGIEKQRLTDIYFNPGATEPYEFLFIEKTVDKGPGEMMKASDHRNEK</sequence>
<reference evidence="1 2" key="1">
    <citation type="submission" date="2018-10" db="EMBL/GenBank/DDBJ databases">
        <title>Sinomicrobium pectinilyticum sp. nov., a pectinase-producing bacterium isolated from alkaline and saline soil, and emended description of the genus Sinomicrobium.</title>
        <authorList>
            <person name="Cheng B."/>
            <person name="Li C."/>
            <person name="Lai Q."/>
            <person name="Du M."/>
            <person name="Shao Z."/>
            <person name="Xu P."/>
            <person name="Yang C."/>
        </authorList>
    </citation>
    <scope>NUCLEOTIDE SEQUENCE [LARGE SCALE GENOMIC DNA]</scope>
    <source>
        <strain evidence="1 2">5DNS001</strain>
    </source>
</reference>